<dbReference type="EMBL" id="BAABHA010000010">
    <property type="protein sequence ID" value="GAA4388023.1"/>
    <property type="molecule type" value="Genomic_DNA"/>
</dbReference>
<proteinExistence type="predicted"/>
<reference evidence="4" key="1">
    <citation type="journal article" date="2019" name="Int. J. Syst. Evol. Microbiol.">
        <title>The Global Catalogue of Microorganisms (GCM) 10K type strain sequencing project: providing services to taxonomists for standard genome sequencing and annotation.</title>
        <authorList>
            <consortium name="The Broad Institute Genomics Platform"/>
            <consortium name="The Broad Institute Genome Sequencing Center for Infectious Disease"/>
            <person name="Wu L."/>
            <person name="Ma J."/>
        </authorList>
    </citation>
    <scope>NUCLEOTIDE SEQUENCE [LARGE SCALE GENOMIC DNA]</scope>
    <source>
        <strain evidence="4">JCM 17924</strain>
    </source>
</reference>
<dbReference type="InterPro" id="IPR026444">
    <property type="entry name" value="Secre_tail"/>
</dbReference>
<evidence type="ECO:0000313" key="4">
    <source>
        <dbReference type="Proteomes" id="UP001500454"/>
    </source>
</evidence>
<dbReference type="RefSeq" id="WP_345226288.1">
    <property type="nucleotide sequence ID" value="NZ_BAABHA010000010.1"/>
</dbReference>
<protein>
    <recommendedName>
        <fullName evidence="2">Secretion system C-terminal sorting domain-containing protein</fullName>
    </recommendedName>
</protein>
<sequence>MKKFVFLLALLGLSSAASAQWALQPLTFSAPDQFPYRFSISNPSTAWTIGFGYDSPGLNQVARTIDGGQNWSLVTVPGIGPDDVISGINALDANTAWISVLDYNGGGRLLQTTNGGTTWTRKTTTEFAQTDPNFVHFFNANEGVAMGDLGESAPLNRLDIYTTTDGGTTWQAATAPAPISNENGVILAPSVIGNAIWFATDEGRVYRSSDKGRTWNVAALPPSGELFDLAFRDLQNGLAMTVDNANVFHLHRTTDGGVTWPEIQYTGDLKTAGIDNVPGTNTYIAVGAGDGRSLPGSAYSTDEGATWISLDNLRYHTGVAAFSPTTIWSGAVNSSTGAMGVYKLTTTVLPAKSGATTLAMQAFPNPSANGLINVQVPQAGDYNVRVTDALGREVVRRRFTDVVSRQLALDLSQQPAGLYTIQVNSKAGVSHLKIQIQ</sequence>
<organism evidence="3 4">
    <name type="scientific">Hymenobacter koreensis</name>
    <dbReference type="NCBI Taxonomy" id="1084523"/>
    <lineage>
        <taxon>Bacteria</taxon>
        <taxon>Pseudomonadati</taxon>
        <taxon>Bacteroidota</taxon>
        <taxon>Cytophagia</taxon>
        <taxon>Cytophagales</taxon>
        <taxon>Hymenobacteraceae</taxon>
        <taxon>Hymenobacter</taxon>
    </lineage>
</organism>
<dbReference type="PANTHER" id="PTHR47199:SF2">
    <property type="entry name" value="PHOTOSYSTEM II STABILITY_ASSEMBLY FACTOR HCF136, CHLOROPLASTIC"/>
    <property type="match status" value="1"/>
</dbReference>
<accession>A0ABP8JAZ7</accession>
<evidence type="ECO:0000256" key="1">
    <source>
        <dbReference type="SAM" id="SignalP"/>
    </source>
</evidence>
<keyword evidence="4" id="KW-1185">Reference proteome</keyword>
<dbReference type="NCBIfam" id="TIGR04183">
    <property type="entry name" value="Por_Secre_tail"/>
    <property type="match status" value="1"/>
</dbReference>
<dbReference type="Proteomes" id="UP001500454">
    <property type="component" value="Unassembled WGS sequence"/>
</dbReference>
<dbReference type="Gene3D" id="2.130.10.10">
    <property type="entry name" value="YVTN repeat-like/Quinoprotein amine dehydrogenase"/>
    <property type="match status" value="1"/>
</dbReference>
<feature type="chain" id="PRO_5047358293" description="Secretion system C-terminal sorting domain-containing protein" evidence="1">
    <location>
        <begin position="20"/>
        <end position="437"/>
    </location>
</feature>
<comment type="caution">
    <text evidence="3">The sequence shown here is derived from an EMBL/GenBank/DDBJ whole genome shotgun (WGS) entry which is preliminary data.</text>
</comment>
<dbReference type="Pfam" id="PF18962">
    <property type="entry name" value="Por_Secre_tail"/>
    <property type="match status" value="1"/>
</dbReference>
<dbReference type="SUPFAM" id="SSF110296">
    <property type="entry name" value="Oligoxyloglucan reducing end-specific cellobiohydrolase"/>
    <property type="match status" value="1"/>
</dbReference>
<evidence type="ECO:0000313" key="3">
    <source>
        <dbReference type="EMBL" id="GAA4388023.1"/>
    </source>
</evidence>
<feature type="signal peptide" evidence="1">
    <location>
        <begin position="1"/>
        <end position="19"/>
    </location>
</feature>
<gene>
    <name evidence="3" type="ORF">GCM10023186_34230</name>
</gene>
<keyword evidence="1" id="KW-0732">Signal</keyword>
<dbReference type="CDD" id="cd15482">
    <property type="entry name" value="Sialidase_non-viral"/>
    <property type="match status" value="1"/>
</dbReference>
<dbReference type="InterPro" id="IPR015943">
    <property type="entry name" value="WD40/YVTN_repeat-like_dom_sf"/>
</dbReference>
<evidence type="ECO:0000259" key="2">
    <source>
        <dbReference type="Pfam" id="PF18962"/>
    </source>
</evidence>
<feature type="domain" description="Secretion system C-terminal sorting" evidence="2">
    <location>
        <begin position="363"/>
        <end position="434"/>
    </location>
</feature>
<dbReference type="PANTHER" id="PTHR47199">
    <property type="entry name" value="PHOTOSYSTEM II STABILITY/ASSEMBLY FACTOR HCF136, CHLOROPLASTIC"/>
    <property type="match status" value="1"/>
</dbReference>
<name>A0ABP8JAZ7_9BACT</name>